<dbReference type="Proteomes" id="UP000010482">
    <property type="component" value="Chromosome"/>
</dbReference>
<evidence type="ECO:0000256" key="1">
    <source>
        <dbReference type="SAM" id="Phobius"/>
    </source>
</evidence>
<sequence length="216" mass="23064">MQLTQMTKPQKRILFLSLALAIPFLFAPAAWAHHPQGGETPDNLIQGFLSGLGHPVVDLDHLAFVIATGLVAIGLQWGIIVPIAFLATALFGTSVHLRAIEMPSLELAIASSVMLFGVMLVMRYRNAFPAFENTAIVAGLSAIAGIFHGYAYGEAIIGAEMTPLVSYLVGFTVIQGGIALASYGLGKQLFQSWRLSRLYSGLMVSAIGVVFFSQAL</sequence>
<feature type="transmembrane region" description="Helical" evidence="1">
    <location>
        <begin position="134"/>
        <end position="152"/>
    </location>
</feature>
<keyword evidence="1" id="KW-0472">Membrane</keyword>
<dbReference type="Pfam" id="PF04955">
    <property type="entry name" value="HupE_UreJ"/>
    <property type="match status" value="1"/>
</dbReference>
<evidence type="ECO:0000313" key="3">
    <source>
        <dbReference type="EMBL" id="AFZ50293.1"/>
    </source>
</evidence>
<evidence type="ECO:0000313" key="4">
    <source>
        <dbReference type="Proteomes" id="UP000010482"/>
    </source>
</evidence>
<dbReference type="EMBL" id="CP003944">
    <property type="protein sequence ID" value="AFZ50293.1"/>
    <property type="molecule type" value="Genomic_DNA"/>
</dbReference>
<keyword evidence="2" id="KW-0732">Signal</keyword>
<feature type="transmembrane region" description="Helical" evidence="1">
    <location>
        <begin position="104"/>
        <end position="122"/>
    </location>
</feature>
<feature type="transmembrane region" description="Helical" evidence="1">
    <location>
        <begin position="198"/>
        <end position="215"/>
    </location>
</feature>
<keyword evidence="1" id="KW-0812">Transmembrane</keyword>
<dbReference type="OrthoDB" id="9808192at2"/>
<accession>K9YW17</accession>
<feature type="chain" id="PRO_5003938933" evidence="2">
    <location>
        <begin position="33"/>
        <end position="216"/>
    </location>
</feature>
<dbReference type="STRING" id="13035.Dacsa_1621"/>
<dbReference type="eggNOG" id="COG2370">
    <property type="taxonomic scope" value="Bacteria"/>
</dbReference>
<protein>
    <submittedName>
        <fullName evidence="3">Hydrogenase/urease accessory protein</fullName>
    </submittedName>
</protein>
<gene>
    <name evidence="3" type="ORF">Dacsa_1621</name>
</gene>
<feature type="signal peptide" evidence="2">
    <location>
        <begin position="1"/>
        <end position="32"/>
    </location>
</feature>
<evidence type="ECO:0000256" key="2">
    <source>
        <dbReference type="SAM" id="SignalP"/>
    </source>
</evidence>
<reference evidence="3" key="1">
    <citation type="submission" date="2012-04" db="EMBL/GenBank/DDBJ databases">
        <title>Finished genome of Dactylococcopsis salina PCC 8305.</title>
        <authorList>
            <consortium name="US DOE Joint Genome Institute"/>
            <person name="Gugger M."/>
            <person name="Coursin T."/>
            <person name="Rippka R."/>
            <person name="Tandeau De Marsac N."/>
            <person name="Huntemann M."/>
            <person name="Wei C.-L."/>
            <person name="Han J."/>
            <person name="Detter J.C."/>
            <person name="Han C."/>
            <person name="Tapia R."/>
            <person name="Daligault H."/>
            <person name="Chen A."/>
            <person name="Krypides N."/>
            <person name="Mavromatis K."/>
            <person name="Markowitz V."/>
            <person name="Szeto E."/>
            <person name="Ivanova N."/>
            <person name="Ovchinnikova G."/>
            <person name="Pagani I."/>
            <person name="Pati A."/>
            <person name="Goodwin L."/>
            <person name="Peters L."/>
            <person name="Pitluck S."/>
            <person name="Woyke T."/>
            <person name="Kerfeld C."/>
        </authorList>
    </citation>
    <scope>NUCLEOTIDE SEQUENCE [LARGE SCALE GENOMIC DNA]</scope>
    <source>
        <strain evidence="3">PCC 8305</strain>
    </source>
</reference>
<dbReference type="PIRSF" id="PIRSF016919">
    <property type="entry name" value="HupE_UreJ"/>
    <property type="match status" value="1"/>
</dbReference>
<proteinExistence type="predicted"/>
<feature type="transmembrane region" description="Helical" evidence="1">
    <location>
        <begin position="164"/>
        <end position="186"/>
    </location>
</feature>
<dbReference type="AlphaFoldDB" id="K9YW17"/>
<name>K9YW17_DACS8</name>
<feature type="transmembrane region" description="Helical" evidence="1">
    <location>
        <begin position="62"/>
        <end position="92"/>
    </location>
</feature>
<dbReference type="InterPro" id="IPR007038">
    <property type="entry name" value="HupE_UreJ"/>
</dbReference>
<organism evidence="3 4">
    <name type="scientific">Dactylococcopsis salina (strain PCC 8305)</name>
    <name type="common">Myxobactron salinum</name>
    <dbReference type="NCBI Taxonomy" id="13035"/>
    <lineage>
        <taxon>Bacteria</taxon>
        <taxon>Bacillati</taxon>
        <taxon>Cyanobacteriota</taxon>
        <taxon>Cyanophyceae</taxon>
        <taxon>Nodosilineales</taxon>
        <taxon>Cymatolegaceae</taxon>
        <taxon>Dactylococcopsis</taxon>
    </lineage>
</organism>
<dbReference type="HOGENOM" id="CLU_088877_1_0_3"/>
<dbReference type="KEGG" id="dsl:Dacsa_1621"/>
<keyword evidence="4" id="KW-1185">Reference proteome</keyword>
<keyword evidence="1" id="KW-1133">Transmembrane helix</keyword>